<comment type="caution">
    <text evidence="1">The sequence shown here is derived from an EMBL/GenBank/DDBJ whole genome shotgun (WGS) entry which is preliminary data.</text>
</comment>
<sequence length="45" mass="5510">MRHLFVFRRPFAFGLERSSEMFFNNVGNVQTLRPVQMRRTVFYLI</sequence>
<dbReference type="EMBL" id="ACDX02000001">
    <property type="protein sequence ID" value="EFC89725.1"/>
    <property type="molecule type" value="Genomic_DNA"/>
</dbReference>
<name>D2ZSE2_NEIM2</name>
<reference evidence="1 2" key="1">
    <citation type="submission" date="2009-10" db="EMBL/GenBank/DDBJ databases">
        <authorList>
            <person name="Weinstock G."/>
            <person name="Sodergren E."/>
            <person name="Clifton S."/>
            <person name="Fulton L."/>
            <person name="Fulton B."/>
            <person name="Courtney L."/>
            <person name="Fronick C."/>
            <person name="Harrison M."/>
            <person name="Strong C."/>
            <person name="Farmer C."/>
            <person name="Delahaunty K."/>
            <person name="Markovic C."/>
            <person name="Hall O."/>
            <person name="Minx P."/>
            <person name="Tomlinson C."/>
            <person name="Mitreva M."/>
            <person name="Nelson J."/>
            <person name="Hou S."/>
            <person name="Wollam A."/>
            <person name="Pepin K.H."/>
            <person name="Johnson M."/>
            <person name="Bhonagiri V."/>
            <person name="Nash W.E."/>
            <person name="Warren W."/>
            <person name="Chinwalla A."/>
            <person name="Mardis E.R."/>
            <person name="Wilson R.K."/>
        </authorList>
    </citation>
    <scope>NUCLEOTIDE SEQUENCE [LARGE SCALE GENOMIC DNA]</scope>
    <source>
        <strain evidence="2">ATCC 25996 / DSM 4631 / NCTC 10774 / M26</strain>
    </source>
</reference>
<evidence type="ECO:0000313" key="2">
    <source>
        <dbReference type="Proteomes" id="UP000003344"/>
    </source>
</evidence>
<protein>
    <submittedName>
        <fullName evidence="1">Uncharacterized protein</fullName>
    </submittedName>
</protein>
<accession>D2ZSE2</accession>
<organism evidence="1 2">
    <name type="scientific">Neisseria mucosa (strain ATCC 25996 / DSM 4631 / NCTC 10774 / M26)</name>
    <dbReference type="NCBI Taxonomy" id="546266"/>
    <lineage>
        <taxon>Bacteria</taxon>
        <taxon>Pseudomonadati</taxon>
        <taxon>Pseudomonadota</taxon>
        <taxon>Betaproteobacteria</taxon>
        <taxon>Neisseriales</taxon>
        <taxon>Neisseriaceae</taxon>
        <taxon>Neisseria</taxon>
    </lineage>
</organism>
<dbReference type="Proteomes" id="UP000003344">
    <property type="component" value="Unassembled WGS sequence"/>
</dbReference>
<dbReference type="AlphaFoldDB" id="D2ZSE2"/>
<proteinExistence type="predicted"/>
<evidence type="ECO:0000313" key="1">
    <source>
        <dbReference type="EMBL" id="EFC89725.1"/>
    </source>
</evidence>
<dbReference type="STRING" id="546266.NEIMUCOT_03524"/>
<gene>
    <name evidence="1" type="ORF">NEIMUCOT_03524</name>
</gene>